<proteinExistence type="predicted"/>
<keyword evidence="1" id="KW-0812">Transmembrane</keyword>
<sequence length="273" mass="28927">MEKMGEIKIEHISFGKKLKSMLSVDFRRMFTTPLFYILVGIAVVIPILVLVMTTTVGGSTSVDPTTGVETVAEIEPITNTWQVVESISGESAGMSSGIMSMCNINLLFFMAAVFVCIFVSDDFRSGYAKNLFAVRSKKADYVISKSLVGCVSGAFMILAYFIGAVIGGAIAGLSFDAGAAGIGGIIMCLLSKIFLMAVFVSIFVLMSVVGKQKLWLSMIGSFAVGLLLFMMVPSLTPLNSTIMNVILCLAGGALFSVGLGAVSNIVLRKTSLV</sequence>
<feature type="transmembrane region" description="Helical" evidence="1">
    <location>
        <begin position="242"/>
        <end position="267"/>
    </location>
</feature>
<accession>A0A9D1KKX2</accession>
<feature type="transmembrane region" description="Helical" evidence="1">
    <location>
        <begin position="147"/>
        <end position="173"/>
    </location>
</feature>
<feature type="transmembrane region" description="Helical" evidence="1">
    <location>
        <begin position="179"/>
        <end position="205"/>
    </location>
</feature>
<dbReference type="AlphaFoldDB" id="A0A9D1KKX2"/>
<comment type="caution">
    <text evidence="2">The sequence shown here is derived from an EMBL/GenBank/DDBJ whole genome shotgun (WGS) entry which is preliminary data.</text>
</comment>
<evidence type="ECO:0000313" key="3">
    <source>
        <dbReference type="Proteomes" id="UP000824136"/>
    </source>
</evidence>
<dbReference type="EMBL" id="DVLL01000015">
    <property type="protein sequence ID" value="HIT58852.1"/>
    <property type="molecule type" value="Genomic_DNA"/>
</dbReference>
<feature type="transmembrane region" description="Helical" evidence="1">
    <location>
        <begin position="98"/>
        <end position="119"/>
    </location>
</feature>
<evidence type="ECO:0000256" key="1">
    <source>
        <dbReference type="SAM" id="Phobius"/>
    </source>
</evidence>
<name>A0A9D1KKX2_9FIRM</name>
<feature type="transmembrane region" description="Helical" evidence="1">
    <location>
        <begin position="34"/>
        <end position="56"/>
    </location>
</feature>
<keyword evidence="1" id="KW-1133">Transmembrane helix</keyword>
<organism evidence="2 3">
    <name type="scientific">Candidatus Faeciplasma pullistercoris</name>
    <dbReference type="NCBI Taxonomy" id="2840800"/>
    <lineage>
        <taxon>Bacteria</taxon>
        <taxon>Bacillati</taxon>
        <taxon>Bacillota</taxon>
        <taxon>Clostridia</taxon>
        <taxon>Eubacteriales</taxon>
        <taxon>Oscillospiraceae</taxon>
        <taxon>Oscillospiraceae incertae sedis</taxon>
        <taxon>Candidatus Faeciplasma</taxon>
    </lineage>
</organism>
<protein>
    <submittedName>
        <fullName evidence="2">Uncharacterized protein</fullName>
    </submittedName>
</protein>
<keyword evidence="1" id="KW-0472">Membrane</keyword>
<evidence type="ECO:0000313" key="2">
    <source>
        <dbReference type="EMBL" id="HIT58852.1"/>
    </source>
</evidence>
<dbReference type="Proteomes" id="UP000824136">
    <property type="component" value="Unassembled WGS sequence"/>
</dbReference>
<feature type="transmembrane region" description="Helical" evidence="1">
    <location>
        <begin position="214"/>
        <end position="236"/>
    </location>
</feature>
<reference evidence="2" key="2">
    <citation type="journal article" date="2021" name="PeerJ">
        <title>Extensive microbial diversity within the chicken gut microbiome revealed by metagenomics and culture.</title>
        <authorList>
            <person name="Gilroy R."/>
            <person name="Ravi A."/>
            <person name="Getino M."/>
            <person name="Pursley I."/>
            <person name="Horton D.L."/>
            <person name="Alikhan N.F."/>
            <person name="Baker D."/>
            <person name="Gharbi K."/>
            <person name="Hall N."/>
            <person name="Watson M."/>
            <person name="Adriaenssens E.M."/>
            <person name="Foster-Nyarko E."/>
            <person name="Jarju S."/>
            <person name="Secka A."/>
            <person name="Antonio M."/>
            <person name="Oren A."/>
            <person name="Chaudhuri R.R."/>
            <person name="La Ragione R."/>
            <person name="Hildebrand F."/>
            <person name="Pallen M.J."/>
        </authorList>
    </citation>
    <scope>NUCLEOTIDE SEQUENCE</scope>
    <source>
        <strain evidence="2">CHK33-4379</strain>
    </source>
</reference>
<gene>
    <name evidence="2" type="ORF">IAC39_03975</name>
</gene>
<reference evidence="2" key="1">
    <citation type="submission" date="2020-10" db="EMBL/GenBank/DDBJ databases">
        <authorList>
            <person name="Gilroy R."/>
        </authorList>
    </citation>
    <scope>NUCLEOTIDE SEQUENCE</scope>
    <source>
        <strain evidence="2">CHK33-4379</strain>
    </source>
</reference>